<dbReference type="InParanoid" id="A0A1D3D3C9"/>
<evidence type="ECO:0000256" key="1">
    <source>
        <dbReference type="SAM" id="MobiDB-lite"/>
    </source>
</evidence>
<gene>
    <name evidence="3" type="ORF">cyc_04283</name>
</gene>
<dbReference type="EMBL" id="JROU02000912">
    <property type="protein sequence ID" value="OEH77965.1"/>
    <property type="molecule type" value="Genomic_DNA"/>
</dbReference>
<evidence type="ECO:0000313" key="4">
    <source>
        <dbReference type="Proteomes" id="UP000095192"/>
    </source>
</evidence>
<keyword evidence="2" id="KW-1133">Transmembrane helix</keyword>
<organism evidence="3 4">
    <name type="scientific">Cyclospora cayetanensis</name>
    <dbReference type="NCBI Taxonomy" id="88456"/>
    <lineage>
        <taxon>Eukaryota</taxon>
        <taxon>Sar</taxon>
        <taxon>Alveolata</taxon>
        <taxon>Apicomplexa</taxon>
        <taxon>Conoidasida</taxon>
        <taxon>Coccidia</taxon>
        <taxon>Eucoccidiorida</taxon>
        <taxon>Eimeriorina</taxon>
        <taxon>Eimeriidae</taxon>
        <taxon>Cyclospora</taxon>
    </lineage>
</organism>
<dbReference type="Proteomes" id="UP000095192">
    <property type="component" value="Unassembled WGS sequence"/>
</dbReference>
<feature type="compositionally biased region" description="Polar residues" evidence="1">
    <location>
        <begin position="404"/>
        <end position="420"/>
    </location>
</feature>
<keyword evidence="2" id="KW-0472">Membrane</keyword>
<evidence type="ECO:0000313" key="3">
    <source>
        <dbReference type="EMBL" id="OEH77965.1"/>
    </source>
</evidence>
<feature type="region of interest" description="Disordered" evidence="1">
    <location>
        <begin position="374"/>
        <end position="424"/>
    </location>
</feature>
<reference evidence="3 4" key="1">
    <citation type="journal article" date="2016" name="BMC Genomics">
        <title>Comparative genomics reveals Cyclospora cayetanensis possesses coccidia-like metabolism and invasion components but unique surface antigens.</title>
        <authorList>
            <person name="Liu S."/>
            <person name="Wang L."/>
            <person name="Zheng H."/>
            <person name="Xu Z."/>
            <person name="Roellig D.M."/>
            <person name="Li N."/>
            <person name="Frace M.A."/>
            <person name="Tang K."/>
            <person name="Arrowood M.J."/>
            <person name="Moss D.M."/>
            <person name="Zhang L."/>
            <person name="Feng Y."/>
            <person name="Xiao L."/>
        </authorList>
    </citation>
    <scope>NUCLEOTIDE SEQUENCE [LARGE SCALE GENOMIC DNA]</scope>
    <source>
        <strain evidence="3 4">CHN_HEN01</strain>
    </source>
</reference>
<keyword evidence="2" id="KW-0812">Transmembrane</keyword>
<proteinExistence type="predicted"/>
<dbReference type="AlphaFoldDB" id="A0A1D3D3C9"/>
<dbReference type="VEuPathDB" id="ToxoDB:cyc_04283"/>
<accession>A0A1D3D3C9</accession>
<sequence length="805" mass="87801">MPRKALSPYFCRSKTNCFYCISACALMRLKLAPDAPQHDRFDQLKAPRDQNVTATLVDGKDLEQSARYSEDTEGTVITGANCASGTFDKAGGASTPKHILRHGFVLALCPLQSLTNPDGQRQLQQMKMKGPCEEAERGCSTSKRTLTERTYGNKRSTMRIRNKSHRDNTDTDVRHTNSSCVCPCLRWRTQPAVSAADMAAAAEDAVREVCSIAKKDSCLHKHEAKNGSGIRAFAAELSRFRGGFRASCWRLPLYLLMLRSCCVTRPMLLILAFLRCRQRLQQLTRSRRLSLSSWKEHPYKQQRQQYDRTADCKEENVFKSGSGTDSFHFSWLRHRITGVLQLASQYRLTYGRRLPEALLLLVLLRPTCEDDAEERHVSDGPLESSNSIRSCSSIPKSTDSSSSNGERVTQAPAGSSSRMLRSNRKSKSILSKKGLQCLRGSLRLLLLGLLSRHLPTLAYAQGMHDIVAALLLTAVDALQQLTAATENGDVAALCEKLQHKPELIDQYRDQIGDAVYGEVHAVLQRVHLGRLSLERLLVQAHDALLHEVTPDQLLAYAAADGVQLLPFSPLQMPGALMPNAAAPDSHASPCCCCARLSYKPAFFDFVGPSMPPVVASYTTLAVGAANDAAAAASEPMVKQALHDTAASWAAAIGGAVTAPIRGSLPFAAEAITAACNDRSPCCCYSAECSLVGAAITLQSDSCPALYKHVPVQPAGSKGWRQPLPSVFVPLEQMVAVQKREFAAYLPVRLLQNFGETVLLQRICRAALAFASRATACLALCTGAVACLALLLQWLAERALRDSGSN</sequence>
<name>A0A1D3D3C9_9EIME</name>
<protein>
    <submittedName>
        <fullName evidence="3">Uncharacterized protein</fullName>
    </submittedName>
</protein>
<comment type="caution">
    <text evidence="3">The sequence shown here is derived from an EMBL/GenBank/DDBJ whole genome shotgun (WGS) entry which is preliminary data.</text>
</comment>
<evidence type="ECO:0000256" key="2">
    <source>
        <dbReference type="SAM" id="Phobius"/>
    </source>
</evidence>
<feature type="compositionally biased region" description="Low complexity" evidence="1">
    <location>
        <begin position="384"/>
        <end position="403"/>
    </location>
</feature>
<dbReference type="VEuPathDB" id="ToxoDB:LOC113147445"/>
<feature type="transmembrane region" description="Helical" evidence="2">
    <location>
        <begin position="774"/>
        <end position="795"/>
    </location>
</feature>
<keyword evidence="4" id="KW-1185">Reference proteome</keyword>